<dbReference type="InterPro" id="IPR016024">
    <property type="entry name" value="ARM-type_fold"/>
</dbReference>
<sequence>MTIVELVEFLTPQTRSDIRRKALEYVVGYSGTIDEPTARLFTNNDYMITEAICKLCETSVSDRSEALCILTNCSSGSVEVADFILSRSRCAQLAFDASRSHERYMDFAAHLLANLSRHFPDKVNDISHGFAISELFSSSPENSFACLIGYTLVNLSTLCSIRYLLVDSKRLSRICSLTVVEKKKEVAADILRNLAFEDALHSTLVDDESDMYLVSLLIPLADCSDKLSDDEIEKLPLRLQYYEGTREKSVQMRQKLIEALYQLCSTRTSREYLRKRGVYALLRELDQATEEDTHQKSHTEHTLHALIAVLIRDEDEISRDSNFESLRSLS</sequence>
<protein>
    <recommendedName>
        <fullName evidence="2">Protein HGH1 homolog</fullName>
    </recommendedName>
</protein>
<dbReference type="InterPro" id="IPR039717">
    <property type="entry name" value="Hgh1"/>
</dbReference>
<dbReference type="Proteomes" id="UP000035642">
    <property type="component" value="Unassembled WGS sequence"/>
</dbReference>
<evidence type="ECO:0000313" key="5">
    <source>
        <dbReference type="Proteomes" id="UP000035642"/>
    </source>
</evidence>
<reference evidence="6" key="2">
    <citation type="submission" date="2017-02" db="UniProtKB">
        <authorList>
            <consortium name="WormBaseParasite"/>
        </authorList>
    </citation>
    <scope>IDENTIFICATION</scope>
</reference>
<accession>A0A0K0DLQ9</accession>
<evidence type="ECO:0000259" key="4">
    <source>
        <dbReference type="Pfam" id="PF04064"/>
    </source>
</evidence>
<evidence type="ECO:0000259" key="3">
    <source>
        <dbReference type="Pfam" id="PF04063"/>
    </source>
</evidence>
<dbReference type="InterPro" id="IPR007206">
    <property type="entry name" value="Protein_HGH1_C"/>
</dbReference>
<dbReference type="InterPro" id="IPR011989">
    <property type="entry name" value="ARM-like"/>
</dbReference>
<evidence type="ECO:0000256" key="1">
    <source>
        <dbReference type="ARBA" id="ARBA00006712"/>
    </source>
</evidence>
<proteinExistence type="inferred from homology"/>
<dbReference type="Pfam" id="PF04064">
    <property type="entry name" value="DUF384"/>
    <property type="match status" value="1"/>
</dbReference>
<dbReference type="AlphaFoldDB" id="A0A0K0DLQ9"/>
<feature type="domain" description="Protein HGH1 N-terminal" evidence="3">
    <location>
        <begin position="136"/>
        <end position="248"/>
    </location>
</feature>
<dbReference type="Pfam" id="PF04063">
    <property type="entry name" value="DUF383"/>
    <property type="match status" value="1"/>
</dbReference>
<reference evidence="5" key="1">
    <citation type="submission" date="2012-09" db="EMBL/GenBank/DDBJ databases">
        <authorList>
            <person name="Martin A.A."/>
        </authorList>
    </citation>
    <scope>NUCLEOTIDE SEQUENCE</scope>
</reference>
<keyword evidence="5" id="KW-1185">Reference proteome</keyword>
<dbReference type="Gene3D" id="1.25.10.10">
    <property type="entry name" value="Leucine-rich Repeat Variant"/>
    <property type="match status" value="1"/>
</dbReference>
<name>A0A0K0DLQ9_ANGCA</name>
<evidence type="ECO:0000313" key="6">
    <source>
        <dbReference type="WBParaSite" id="ACAC_0001255601-mRNA-1"/>
    </source>
</evidence>
<dbReference type="PANTHER" id="PTHR13387:SF9">
    <property type="entry name" value="PROTEIN HGH1 HOMOLOG"/>
    <property type="match status" value="1"/>
</dbReference>
<dbReference type="PANTHER" id="PTHR13387">
    <property type="entry name" value="PROTEIN HGH1 HOMOLOG"/>
    <property type="match status" value="1"/>
</dbReference>
<dbReference type="SUPFAM" id="SSF48371">
    <property type="entry name" value="ARM repeat"/>
    <property type="match status" value="1"/>
</dbReference>
<organism evidence="5 6">
    <name type="scientific">Angiostrongylus cantonensis</name>
    <name type="common">Rat lungworm</name>
    <dbReference type="NCBI Taxonomy" id="6313"/>
    <lineage>
        <taxon>Eukaryota</taxon>
        <taxon>Metazoa</taxon>
        <taxon>Ecdysozoa</taxon>
        <taxon>Nematoda</taxon>
        <taxon>Chromadorea</taxon>
        <taxon>Rhabditida</taxon>
        <taxon>Rhabditina</taxon>
        <taxon>Rhabditomorpha</taxon>
        <taxon>Strongyloidea</taxon>
        <taxon>Metastrongylidae</taxon>
        <taxon>Angiostrongylus</taxon>
    </lineage>
</organism>
<dbReference type="WBParaSite" id="ACAC_0001255601-mRNA-1">
    <property type="protein sequence ID" value="ACAC_0001255601-mRNA-1"/>
    <property type="gene ID" value="ACAC_0001255601"/>
</dbReference>
<feature type="domain" description="Protein HGH1 C-terminal" evidence="4">
    <location>
        <begin position="259"/>
        <end position="317"/>
    </location>
</feature>
<dbReference type="InterPro" id="IPR007205">
    <property type="entry name" value="Protein_HGH1_N"/>
</dbReference>
<comment type="similarity">
    <text evidence="1">Belongs to the HGH1 family.</text>
</comment>
<evidence type="ECO:0000256" key="2">
    <source>
        <dbReference type="ARBA" id="ARBA00014076"/>
    </source>
</evidence>
<dbReference type="STRING" id="6313.A0A0K0DLQ9"/>